<gene>
    <name evidence="1" type="ORF">DARMORV10_A04P26460.1</name>
</gene>
<proteinExistence type="predicted"/>
<accession>A0A817B2I8</accession>
<name>A0A817B2I8_BRANA</name>
<organism evidence="1">
    <name type="scientific">Brassica napus</name>
    <name type="common">Rape</name>
    <dbReference type="NCBI Taxonomy" id="3708"/>
    <lineage>
        <taxon>Eukaryota</taxon>
        <taxon>Viridiplantae</taxon>
        <taxon>Streptophyta</taxon>
        <taxon>Embryophyta</taxon>
        <taxon>Tracheophyta</taxon>
        <taxon>Spermatophyta</taxon>
        <taxon>Magnoliopsida</taxon>
        <taxon>eudicotyledons</taxon>
        <taxon>Gunneridae</taxon>
        <taxon>Pentapetalae</taxon>
        <taxon>rosids</taxon>
        <taxon>malvids</taxon>
        <taxon>Brassicales</taxon>
        <taxon>Brassicaceae</taxon>
        <taxon>Brassiceae</taxon>
        <taxon>Brassica</taxon>
    </lineage>
</organism>
<sequence length="113" mass="12918">MVFEKECGLAEASIELTSKRDRHAYLAGKYSSRKTLITKGSSWLSGYDHVRGAWMRSSCRISQHESNNLLLQKEVTSILQKVIKLLCLNKQFWKLGKYPWQHILCSSASSVKV</sequence>
<reference evidence="1" key="1">
    <citation type="submission" date="2021-01" db="EMBL/GenBank/DDBJ databases">
        <authorList>
            <consortium name="Genoscope - CEA"/>
            <person name="William W."/>
        </authorList>
    </citation>
    <scope>NUCLEOTIDE SEQUENCE</scope>
</reference>
<evidence type="ECO:0000313" key="1">
    <source>
        <dbReference type="EMBL" id="CAF2290372.1"/>
    </source>
</evidence>
<dbReference type="Proteomes" id="UP001295469">
    <property type="component" value="Chromosome A04"/>
</dbReference>
<dbReference type="AlphaFoldDB" id="A0A817B2I8"/>
<protein>
    <submittedName>
        <fullName evidence="1">(rape) hypothetical protein</fullName>
    </submittedName>
</protein>
<dbReference type="EMBL" id="HG994358">
    <property type="protein sequence ID" value="CAF2290372.1"/>
    <property type="molecule type" value="Genomic_DNA"/>
</dbReference>